<keyword evidence="3" id="KW-1185">Reference proteome</keyword>
<dbReference type="PROSITE" id="PS51257">
    <property type="entry name" value="PROKAR_LIPOPROTEIN"/>
    <property type="match status" value="1"/>
</dbReference>
<feature type="chain" id="PRO_5039410971" description="DUF4398 domain-containing protein" evidence="1">
    <location>
        <begin position="27"/>
        <end position="158"/>
    </location>
</feature>
<evidence type="ECO:0000313" key="2">
    <source>
        <dbReference type="EMBL" id="TYL53281.1"/>
    </source>
</evidence>
<dbReference type="AlphaFoldDB" id="A0A5S4V7M4"/>
<dbReference type="RefSeq" id="WP_148732750.1">
    <property type="nucleotide sequence ID" value="NZ_VSSB01000001.1"/>
</dbReference>
<proteinExistence type="predicted"/>
<name>A0A5S4V7M4_9MICO</name>
<accession>A0A5S4V7M4</accession>
<sequence>MQASGRPHAARVAASGALVLAVVLLAGCASPDATFEAAVGQGVAAIETARLVVDQELDGRTFPTTALATLGDARRELVDATDQVAETDAAAPAEAETRTEVLDALDAALDAVNAARDALASGVGSLEAVVPQLDAAADGLTALEPTVDATGDAAGSDG</sequence>
<protein>
    <recommendedName>
        <fullName evidence="4">DUF4398 domain-containing protein</fullName>
    </recommendedName>
</protein>
<keyword evidence="1" id="KW-0732">Signal</keyword>
<dbReference type="Proteomes" id="UP000325243">
    <property type="component" value="Unassembled WGS sequence"/>
</dbReference>
<dbReference type="EMBL" id="VSSB01000001">
    <property type="protein sequence ID" value="TYL53281.1"/>
    <property type="molecule type" value="Genomic_DNA"/>
</dbReference>
<gene>
    <name evidence="2" type="ORF">FYC51_06225</name>
</gene>
<evidence type="ECO:0008006" key="4">
    <source>
        <dbReference type="Google" id="ProtNLM"/>
    </source>
</evidence>
<comment type="caution">
    <text evidence="2">The sequence shown here is derived from an EMBL/GenBank/DDBJ whole genome shotgun (WGS) entry which is preliminary data.</text>
</comment>
<evidence type="ECO:0000313" key="3">
    <source>
        <dbReference type="Proteomes" id="UP000325243"/>
    </source>
</evidence>
<evidence type="ECO:0000256" key="1">
    <source>
        <dbReference type="SAM" id="SignalP"/>
    </source>
</evidence>
<feature type="signal peptide" evidence="1">
    <location>
        <begin position="1"/>
        <end position="26"/>
    </location>
</feature>
<reference evidence="2 3" key="1">
    <citation type="submission" date="2019-08" db="EMBL/GenBank/DDBJ databases">
        <authorList>
            <person name="Hu J."/>
        </authorList>
    </citation>
    <scope>NUCLEOTIDE SEQUENCE [LARGE SCALE GENOMIC DNA]</scope>
    <source>
        <strain evidence="2 3">NEAU-184</strain>
    </source>
</reference>
<organism evidence="2 3">
    <name type="scientific">Agromyces mariniharenae</name>
    <dbReference type="NCBI Taxonomy" id="2604423"/>
    <lineage>
        <taxon>Bacteria</taxon>
        <taxon>Bacillati</taxon>
        <taxon>Actinomycetota</taxon>
        <taxon>Actinomycetes</taxon>
        <taxon>Micrococcales</taxon>
        <taxon>Microbacteriaceae</taxon>
        <taxon>Agromyces</taxon>
    </lineage>
</organism>